<proteinExistence type="predicted"/>
<dbReference type="Proteomes" id="UP001303046">
    <property type="component" value="Unassembled WGS sequence"/>
</dbReference>
<organism evidence="2 3">
    <name type="scientific">Necator americanus</name>
    <name type="common">Human hookworm</name>
    <dbReference type="NCBI Taxonomy" id="51031"/>
    <lineage>
        <taxon>Eukaryota</taxon>
        <taxon>Metazoa</taxon>
        <taxon>Ecdysozoa</taxon>
        <taxon>Nematoda</taxon>
        <taxon>Chromadorea</taxon>
        <taxon>Rhabditida</taxon>
        <taxon>Rhabditina</taxon>
        <taxon>Rhabditomorpha</taxon>
        <taxon>Strongyloidea</taxon>
        <taxon>Ancylostomatidae</taxon>
        <taxon>Bunostominae</taxon>
        <taxon>Necator</taxon>
    </lineage>
</organism>
<gene>
    <name evidence="2" type="primary">Necator_chrV.g17328</name>
    <name evidence="2" type="ORF">RB195_012539</name>
</gene>
<protein>
    <submittedName>
        <fullName evidence="2">Uncharacterized protein</fullName>
    </submittedName>
</protein>
<feature type="region of interest" description="Disordered" evidence="1">
    <location>
        <begin position="1"/>
        <end position="31"/>
    </location>
</feature>
<sequence>MMVLSLIMHSRKRRREEEEEEEEEEAVLKSDPVETLTDGLRGLYPAFSSVTKLHACESLHEHHTVNALRRRDDAKLPSDCSRWNSRGFILVVDRYQIQISR</sequence>
<name>A0ABR1DST4_NECAM</name>
<comment type="caution">
    <text evidence="2">The sequence shown here is derived from an EMBL/GenBank/DDBJ whole genome shotgun (WGS) entry which is preliminary data.</text>
</comment>
<accession>A0ABR1DST4</accession>
<dbReference type="EMBL" id="JAVFWL010000005">
    <property type="protein sequence ID" value="KAK6752986.1"/>
    <property type="molecule type" value="Genomic_DNA"/>
</dbReference>
<keyword evidence="3" id="KW-1185">Reference proteome</keyword>
<reference evidence="2 3" key="1">
    <citation type="submission" date="2023-08" db="EMBL/GenBank/DDBJ databases">
        <title>A Necator americanus chromosomal reference genome.</title>
        <authorList>
            <person name="Ilik V."/>
            <person name="Petrzelkova K.J."/>
            <person name="Pardy F."/>
            <person name="Fuh T."/>
            <person name="Niatou-Singa F.S."/>
            <person name="Gouil Q."/>
            <person name="Baker L."/>
            <person name="Ritchie M.E."/>
            <person name="Jex A.R."/>
            <person name="Gazzola D."/>
            <person name="Li H."/>
            <person name="Toshio Fujiwara R."/>
            <person name="Zhan B."/>
            <person name="Aroian R.V."/>
            <person name="Pafco B."/>
            <person name="Schwarz E.M."/>
        </authorList>
    </citation>
    <scope>NUCLEOTIDE SEQUENCE [LARGE SCALE GENOMIC DNA]</scope>
    <source>
        <strain evidence="2 3">Aroian</strain>
        <tissue evidence="2">Whole animal</tissue>
    </source>
</reference>
<evidence type="ECO:0000313" key="2">
    <source>
        <dbReference type="EMBL" id="KAK6752986.1"/>
    </source>
</evidence>
<evidence type="ECO:0000256" key="1">
    <source>
        <dbReference type="SAM" id="MobiDB-lite"/>
    </source>
</evidence>
<evidence type="ECO:0000313" key="3">
    <source>
        <dbReference type="Proteomes" id="UP001303046"/>
    </source>
</evidence>